<keyword evidence="1 3" id="KW-0436">Ligase</keyword>
<dbReference type="Gene3D" id="3.40.50.980">
    <property type="match status" value="1"/>
</dbReference>
<evidence type="ECO:0000313" key="4">
    <source>
        <dbReference type="Proteomes" id="UP000255163"/>
    </source>
</evidence>
<dbReference type="STRING" id="640513.Entas_2982"/>
<protein>
    <submittedName>
        <fullName evidence="3">2-succinylbenzoate--CoA ligase</fullName>
        <ecNumber evidence="3">6.2.1.26</ecNumber>
    </submittedName>
</protein>
<dbReference type="InterPro" id="IPR050237">
    <property type="entry name" value="ATP-dep_AMP-bd_enzyme"/>
</dbReference>
<dbReference type="Proteomes" id="UP000255163">
    <property type="component" value="Unassembled WGS sequence"/>
</dbReference>
<name>A0A376FNT1_ENTAS</name>
<evidence type="ECO:0000256" key="1">
    <source>
        <dbReference type="ARBA" id="ARBA00022598"/>
    </source>
</evidence>
<organism evidence="3 4">
    <name type="scientific">Enterobacter asburiae</name>
    <dbReference type="NCBI Taxonomy" id="61645"/>
    <lineage>
        <taxon>Bacteria</taxon>
        <taxon>Pseudomonadati</taxon>
        <taxon>Pseudomonadota</taxon>
        <taxon>Gammaproteobacteria</taxon>
        <taxon>Enterobacterales</taxon>
        <taxon>Enterobacteriaceae</taxon>
        <taxon>Enterobacter</taxon>
        <taxon>Enterobacter cloacae complex</taxon>
    </lineage>
</organism>
<dbReference type="PANTHER" id="PTHR43767:SF1">
    <property type="entry name" value="NONRIBOSOMAL PEPTIDE SYNTHASE PES1 (EUROFUNG)-RELATED"/>
    <property type="match status" value="1"/>
</dbReference>
<dbReference type="InterPro" id="IPR042099">
    <property type="entry name" value="ANL_N_sf"/>
</dbReference>
<evidence type="ECO:0000313" key="3">
    <source>
        <dbReference type="EMBL" id="STD27106.1"/>
    </source>
</evidence>
<feature type="domain" description="AMP-dependent synthetase/ligase" evidence="2">
    <location>
        <begin position="9"/>
        <end position="245"/>
    </location>
</feature>
<reference evidence="3 4" key="1">
    <citation type="submission" date="2018-06" db="EMBL/GenBank/DDBJ databases">
        <authorList>
            <consortium name="Pathogen Informatics"/>
            <person name="Doyle S."/>
        </authorList>
    </citation>
    <scope>NUCLEOTIDE SEQUENCE [LARGE SCALE GENOMIC DNA]</scope>
    <source>
        <strain evidence="3 4">NCTC12123</strain>
    </source>
</reference>
<accession>A0A376FNT1</accession>
<dbReference type="EC" id="6.2.1.26" evidence="3"/>
<dbReference type="Pfam" id="PF00501">
    <property type="entry name" value="AMP-binding"/>
    <property type="match status" value="1"/>
</dbReference>
<evidence type="ECO:0000259" key="2">
    <source>
        <dbReference type="Pfam" id="PF00501"/>
    </source>
</evidence>
<dbReference type="EMBL" id="UFYI01000007">
    <property type="protein sequence ID" value="STD27106.1"/>
    <property type="molecule type" value="Genomic_DNA"/>
</dbReference>
<gene>
    <name evidence="3" type="primary">menE_1</name>
    <name evidence="3" type="ORF">NCTC12123_05940</name>
</gene>
<dbReference type="Gene3D" id="3.40.50.12780">
    <property type="entry name" value="N-terminal domain of ligase-like"/>
    <property type="match status" value="1"/>
</dbReference>
<dbReference type="AlphaFoldDB" id="A0A376FNT1"/>
<sequence length="319" mass="35158">MSFTDWPWRHWRAQFADKPALRLNDEVLSWQQLCARVDRLAAEFHLQGVEEGNGVLLLAHNYPQTLLAWLALLQCGARILPVNPQLPRPLLDVLLPQMTLRFALVLDGTFDGLPGLSMREHAGEYCVAWQPARLASMTLTSGSTGLPKAAVHTCDAHLASARGVLALMPYGEDDDWLLSLPLFHVSGQGILWRWLQAGARLTVREKQPLAQALRGCTHASLVPTQLWRLLNTHQPVALKAVLLGGPPSLLIDAAGARAGDSHLLRLRPDRVCLYRLRESGGRRAGRRLCAAGQERCRWLTVKSGSGQRVWPQATGGTAN</sequence>
<proteinExistence type="predicted"/>
<dbReference type="InterPro" id="IPR020845">
    <property type="entry name" value="AMP-binding_CS"/>
</dbReference>
<dbReference type="PANTHER" id="PTHR43767">
    <property type="entry name" value="LONG-CHAIN-FATTY-ACID--COA LIGASE"/>
    <property type="match status" value="1"/>
</dbReference>
<dbReference type="InterPro" id="IPR000873">
    <property type="entry name" value="AMP-dep_synth/lig_dom"/>
</dbReference>
<dbReference type="SUPFAM" id="SSF56801">
    <property type="entry name" value="Acetyl-CoA synthetase-like"/>
    <property type="match status" value="1"/>
</dbReference>
<dbReference type="PROSITE" id="PS00455">
    <property type="entry name" value="AMP_BINDING"/>
    <property type="match status" value="1"/>
</dbReference>
<dbReference type="GO" id="GO:0008756">
    <property type="term" value="F:o-succinylbenzoate-CoA ligase activity"/>
    <property type="evidence" value="ECO:0007669"/>
    <property type="project" value="UniProtKB-EC"/>
</dbReference>